<sequence length="68" mass="7499">MVSELSFKESDDPTFKDNDDSVAGDMEEKEIVLEVQSMEALDSNPPQNAKDIYLDPSENGLAPSYTNS</sequence>
<keyword evidence="3" id="KW-1185">Reference proteome</keyword>
<feature type="region of interest" description="Disordered" evidence="1">
    <location>
        <begin position="39"/>
        <end position="68"/>
    </location>
</feature>
<protein>
    <submittedName>
        <fullName evidence="2">Uncharacterized protein</fullName>
    </submittedName>
</protein>
<reference evidence="2 3" key="1">
    <citation type="submission" date="2024-01" db="EMBL/GenBank/DDBJ databases">
        <title>The genomes of 5 underutilized Papilionoideae crops provide insights into root nodulation and disease resistance.</title>
        <authorList>
            <person name="Yuan L."/>
        </authorList>
    </citation>
    <scope>NUCLEOTIDE SEQUENCE [LARGE SCALE GENOMIC DNA]</scope>
    <source>
        <strain evidence="2">LY-2023</strain>
        <tissue evidence="2">Leaf</tissue>
    </source>
</reference>
<dbReference type="EMBL" id="JAYKXN010000002">
    <property type="protein sequence ID" value="KAK7309955.1"/>
    <property type="molecule type" value="Genomic_DNA"/>
</dbReference>
<evidence type="ECO:0000313" key="2">
    <source>
        <dbReference type="EMBL" id="KAK7309955.1"/>
    </source>
</evidence>
<comment type="caution">
    <text evidence="2">The sequence shown here is derived from an EMBL/GenBank/DDBJ whole genome shotgun (WGS) entry which is preliminary data.</text>
</comment>
<evidence type="ECO:0000256" key="1">
    <source>
        <dbReference type="SAM" id="MobiDB-lite"/>
    </source>
</evidence>
<accession>A0AAN9K2B8</accession>
<dbReference type="AlphaFoldDB" id="A0AAN9K2B8"/>
<dbReference type="Proteomes" id="UP001359559">
    <property type="component" value="Unassembled WGS sequence"/>
</dbReference>
<gene>
    <name evidence="2" type="ORF">RJT34_07113</name>
</gene>
<organism evidence="2 3">
    <name type="scientific">Clitoria ternatea</name>
    <name type="common">Butterfly pea</name>
    <dbReference type="NCBI Taxonomy" id="43366"/>
    <lineage>
        <taxon>Eukaryota</taxon>
        <taxon>Viridiplantae</taxon>
        <taxon>Streptophyta</taxon>
        <taxon>Embryophyta</taxon>
        <taxon>Tracheophyta</taxon>
        <taxon>Spermatophyta</taxon>
        <taxon>Magnoliopsida</taxon>
        <taxon>eudicotyledons</taxon>
        <taxon>Gunneridae</taxon>
        <taxon>Pentapetalae</taxon>
        <taxon>rosids</taxon>
        <taxon>fabids</taxon>
        <taxon>Fabales</taxon>
        <taxon>Fabaceae</taxon>
        <taxon>Papilionoideae</taxon>
        <taxon>50 kb inversion clade</taxon>
        <taxon>NPAAA clade</taxon>
        <taxon>indigoferoid/millettioid clade</taxon>
        <taxon>Phaseoleae</taxon>
        <taxon>Clitoria</taxon>
    </lineage>
</organism>
<name>A0AAN9K2B8_CLITE</name>
<evidence type="ECO:0000313" key="3">
    <source>
        <dbReference type="Proteomes" id="UP001359559"/>
    </source>
</evidence>
<proteinExistence type="predicted"/>
<feature type="region of interest" description="Disordered" evidence="1">
    <location>
        <begin position="1"/>
        <end position="25"/>
    </location>
</feature>
<feature type="compositionally biased region" description="Basic and acidic residues" evidence="1">
    <location>
        <begin position="1"/>
        <end position="19"/>
    </location>
</feature>